<feature type="region of interest" description="Disordered" evidence="1">
    <location>
        <begin position="256"/>
        <end position="283"/>
    </location>
</feature>
<organism evidence="2 3">
    <name type="scientific">Cytospora leucostoma</name>
    <dbReference type="NCBI Taxonomy" id="1230097"/>
    <lineage>
        <taxon>Eukaryota</taxon>
        <taxon>Fungi</taxon>
        <taxon>Dikarya</taxon>
        <taxon>Ascomycota</taxon>
        <taxon>Pezizomycotina</taxon>
        <taxon>Sordariomycetes</taxon>
        <taxon>Sordariomycetidae</taxon>
        <taxon>Diaporthales</taxon>
        <taxon>Cytosporaceae</taxon>
        <taxon>Cytospora</taxon>
    </lineage>
</organism>
<dbReference type="EMBL" id="LKEB01000063">
    <property type="protein sequence ID" value="ROV97784.1"/>
    <property type="molecule type" value="Genomic_DNA"/>
</dbReference>
<accession>A0A423W385</accession>
<keyword evidence="3" id="KW-1185">Reference proteome</keyword>
<dbReference type="InParanoid" id="A0A423W385"/>
<dbReference type="STRING" id="1230097.A0A423W385"/>
<feature type="region of interest" description="Disordered" evidence="1">
    <location>
        <begin position="1"/>
        <end position="43"/>
    </location>
</feature>
<evidence type="ECO:0000313" key="3">
    <source>
        <dbReference type="Proteomes" id="UP000285146"/>
    </source>
</evidence>
<name>A0A423W385_9PEZI</name>
<gene>
    <name evidence="2" type="ORF">VPNG_08634</name>
</gene>
<feature type="compositionally biased region" description="Basic and acidic residues" evidence="1">
    <location>
        <begin position="203"/>
        <end position="215"/>
    </location>
</feature>
<dbReference type="AlphaFoldDB" id="A0A423W385"/>
<reference evidence="2 3" key="1">
    <citation type="submission" date="2015-09" db="EMBL/GenBank/DDBJ databases">
        <title>Host preference determinants of Valsa canker pathogens revealed by comparative genomics.</title>
        <authorList>
            <person name="Yin Z."/>
            <person name="Huang L."/>
        </authorList>
    </citation>
    <scope>NUCLEOTIDE SEQUENCE [LARGE SCALE GENOMIC DNA]</scope>
    <source>
        <strain evidence="2 3">SXYLt</strain>
    </source>
</reference>
<sequence>MSHNKGITPDRETIEYDYSDASLPSYNEATRSNSRSNLGSRELPGFVTTRESIEQLLRSLPLQVQNARQDQLSQQQEDERLLIEKVTPYIADFIRNLPRSILYPQKRKHPLSAELILFPAGAVPAEQGWVLSGLHERKQQAAHFRLEEVTSTDKVKLDSLDQKRADTFEAVPGDDWKGPLWWDDEDLADRLASSIGSYLHPKKASEPESCTRADEGNGNMRGNEINEGASRHGESASRHKPYRSFFFGRYKQSHASTGHKEAGSQTLVGGSTGNTQHSSEVVKTVVRSEEVTFRRENDMGLWESASGWAITLTVTVAL</sequence>
<proteinExistence type="predicted"/>
<dbReference type="Proteomes" id="UP000285146">
    <property type="component" value="Unassembled WGS sequence"/>
</dbReference>
<evidence type="ECO:0000256" key="1">
    <source>
        <dbReference type="SAM" id="MobiDB-lite"/>
    </source>
</evidence>
<feature type="compositionally biased region" description="Polar residues" evidence="1">
    <location>
        <begin position="22"/>
        <end position="39"/>
    </location>
</feature>
<feature type="region of interest" description="Disordered" evidence="1">
    <location>
        <begin position="200"/>
        <end position="238"/>
    </location>
</feature>
<evidence type="ECO:0000313" key="2">
    <source>
        <dbReference type="EMBL" id="ROV97784.1"/>
    </source>
</evidence>
<feature type="compositionally biased region" description="Polar residues" evidence="1">
    <location>
        <begin position="263"/>
        <end position="281"/>
    </location>
</feature>
<comment type="caution">
    <text evidence="2">The sequence shown here is derived from an EMBL/GenBank/DDBJ whole genome shotgun (WGS) entry which is preliminary data.</text>
</comment>
<dbReference type="OrthoDB" id="3526284at2759"/>
<protein>
    <submittedName>
        <fullName evidence="2">Uncharacterized protein</fullName>
    </submittedName>
</protein>